<sequence>MKNILKVCVGIIFLLPLGGCFGEDYDFSPPTVTISPTVNDIVDTDLKEANIDWKGENNEPYKKETGNISKLAMKQQPLAVGSETEGNVRFDNEDFSVGGLTISVLRNDKKQELKLNEQDRTFNFPKEKGKYAIVVDLYTDRGNAQYVGNIVVK</sequence>
<dbReference type="EMBL" id="CP045273">
    <property type="protein sequence ID" value="QJX80264.1"/>
    <property type="molecule type" value="Genomic_DNA"/>
</dbReference>
<evidence type="ECO:0000313" key="3">
    <source>
        <dbReference type="Proteomes" id="UP000501076"/>
    </source>
</evidence>
<dbReference type="Proteomes" id="UP000501076">
    <property type="component" value="Plasmid pFDU301A"/>
</dbReference>
<reference evidence="2 3" key="1">
    <citation type="submission" date="2019-10" db="EMBL/GenBank/DDBJ databases">
        <title>Complete genome sequences for adaption low water activity.</title>
        <authorList>
            <person name="Zhao L."/>
            <person name="Zhong J."/>
        </authorList>
    </citation>
    <scope>NUCLEOTIDE SEQUENCE [LARGE SCALE GENOMIC DNA]</scope>
    <source>
        <strain evidence="2 3">FDU301</strain>
        <plasmid evidence="3">pfdu301a</plasmid>
    </source>
</reference>
<evidence type="ECO:0000313" key="2">
    <source>
        <dbReference type="EMBL" id="QJX80264.1"/>
    </source>
</evidence>
<geneLocation type="plasmid" evidence="3">
    <name>pfdu301a</name>
</geneLocation>
<name>A0A6M6E3R6_PRIMG</name>
<gene>
    <name evidence="2" type="ORF">FDZ14_29650</name>
</gene>
<accession>A0A6M6E3R6</accession>
<evidence type="ECO:0008006" key="4">
    <source>
        <dbReference type="Google" id="ProtNLM"/>
    </source>
</evidence>
<dbReference type="RefSeq" id="WP_171778250.1">
    <property type="nucleotide sequence ID" value="NZ_CP045273.1"/>
</dbReference>
<feature type="signal peptide" evidence="1">
    <location>
        <begin position="1"/>
        <end position="22"/>
    </location>
</feature>
<protein>
    <recommendedName>
        <fullName evidence="4">Lipoprotein</fullName>
    </recommendedName>
</protein>
<keyword evidence="1" id="KW-0732">Signal</keyword>
<keyword evidence="2" id="KW-0614">Plasmid</keyword>
<feature type="chain" id="PRO_5039413263" description="Lipoprotein" evidence="1">
    <location>
        <begin position="23"/>
        <end position="153"/>
    </location>
</feature>
<proteinExistence type="predicted"/>
<organism evidence="2 3">
    <name type="scientific">Priestia megaterium</name>
    <name type="common">Bacillus megaterium</name>
    <dbReference type="NCBI Taxonomy" id="1404"/>
    <lineage>
        <taxon>Bacteria</taxon>
        <taxon>Bacillati</taxon>
        <taxon>Bacillota</taxon>
        <taxon>Bacilli</taxon>
        <taxon>Bacillales</taxon>
        <taxon>Bacillaceae</taxon>
        <taxon>Priestia</taxon>
    </lineage>
</organism>
<evidence type="ECO:0000256" key="1">
    <source>
        <dbReference type="SAM" id="SignalP"/>
    </source>
</evidence>
<dbReference type="AlphaFoldDB" id="A0A6M6E3R6"/>